<dbReference type="RefSeq" id="XP_040725000.1">
    <property type="nucleotide sequence ID" value="XM_040869332.1"/>
</dbReference>
<evidence type="ECO:0000313" key="2">
    <source>
        <dbReference type="EMBL" id="ORY81866.1"/>
    </source>
</evidence>
<dbReference type="EMBL" id="MCFI01000010">
    <property type="protein sequence ID" value="ORY81866.1"/>
    <property type="molecule type" value="Genomic_DNA"/>
</dbReference>
<dbReference type="Proteomes" id="UP000193685">
    <property type="component" value="Unassembled WGS sequence"/>
</dbReference>
<organism evidence="2 3">
    <name type="scientific">Protomyces lactucae-debilis</name>
    <dbReference type="NCBI Taxonomy" id="2754530"/>
    <lineage>
        <taxon>Eukaryota</taxon>
        <taxon>Fungi</taxon>
        <taxon>Dikarya</taxon>
        <taxon>Ascomycota</taxon>
        <taxon>Taphrinomycotina</taxon>
        <taxon>Taphrinomycetes</taxon>
        <taxon>Taphrinales</taxon>
        <taxon>Protomycetaceae</taxon>
        <taxon>Protomyces</taxon>
    </lineage>
</organism>
<keyword evidence="3" id="KW-1185">Reference proteome</keyword>
<proteinExistence type="predicted"/>
<feature type="compositionally biased region" description="Polar residues" evidence="1">
    <location>
        <begin position="144"/>
        <end position="156"/>
    </location>
</feature>
<dbReference type="GeneID" id="63785931"/>
<reference evidence="2 3" key="1">
    <citation type="submission" date="2016-07" db="EMBL/GenBank/DDBJ databases">
        <title>Pervasive Adenine N6-methylation of Active Genes in Fungi.</title>
        <authorList>
            <consortium name="DOE Joint Genome Institute"/>
            <person name="Mondo S.J."/>
            <person name="Dannebaum R.O."/>
            <person name="Kuo R.C."/>
            <person name="Labutti K."/>
            <person name="Haridas S."/>
            <person name="Kuo A."/>
            <person name="Salamov A."/>
            <person name="Ahrendt S.R."/>
            <person name="Lipzen A."/>
            <person name="Sullivan W."/>
            <person name="Andreopoulos W.B."/>
            <person name="Clum A."/>
            <person name="Lindquist E."/>
            <person name="Daum C."/>
            <person name="Ramamoorthy G.K."/>
            <person name="Gryganskyi A."/>
            <person name="Culley D."/>
            <person name="Magnuson J.K."/>
            <person name="James T.Y."/>
            <person name="O'Malley M.A."/>
            <person name="Stajich J.E."/>
            <person name="Spatafora J.W."/>
            <person name="Visel A."/>
            <person name="Grigoriev I.V."/>
        </authorList>
    </citation>
    <scope>NUCLEOTIDE SEQUENCE [LARGE SCALE GENOMIC DNA]</scope>
    <source>
        <strain evidence="2 3">12-1054</strain>
    </source>
</reference>
<name>A0A1Y2FEY9_PROLT</name>
<dbReference type="AlphaFoldDB" id="A0A1Y2FEY9"/>
<sequence length="156" mass="17370">MAAPASKELNVEPSETTKRNRRLQYLRSTPEYFSTLHELADDFANPIAQEADDPIGGPISKHLLAFYDADRRAQQALSQASNLVEEESDDETADDKARRTAVEQVLSGQAENFPYRQVDYDASLGVNVTSTRDQEETYFGSEPASESVTDTGKQDY</sequence>
<comment type="caution">
    <text evidence="2">The sequence shown here is derived from an EMBL/GenBank/DDBJ whole genome shotgun (WGS) entry which is preliminary data.</text>
</comment>
<evidence type="ECO:0000313" key="3">
    <source>
        <dbReference type="Proteomes" id="UP000193685"/>
    </source>
</evidence>
<accession>A0A1Y2FEY9</accession>
<feature type="compositionally biased region" description="Acidic residues" evidence="1">
    <location>
        <begin position="84"/>
        <end position="93"/>
    </location>
</feature>
<gene>
    <name evidence="2" type="ORF">BCR37DRAFT_379757</name>
</gene>
<feature type="region of interest" description="Disordered" evidence="1">
    <location>
        <begin position="132"/>
        <end position="156"/>
    </location>
</feature>
<protein>
    <submittedName>
        <fullName evidence="2">Uncharacterized protein</fullName>
    </submittedName>
</protein>
<evidence type="ECO:0000256" key="1">
    <source>
        <dbReference type="SAM" id="MobiDB-lite"/>
    </source>
</evidence>
<feature type="region of interest" description="Disordered" evidence="1">
    <location>
        <begin position="1"/>
        <end position="21"/>
    </location>
</feature>
<feature type="region of interest" description="Disordered" evidence="1">
    <location>
        <begin position="77"/>
        <end position="98"/>
    </location>
</feature>